<sequence>MLAWTHSGEIFRQSRLAGRPIRVRHDANWSQDDRYLLATETVLAGLELFRTYGLVGRRWQEAGGASLTTYYVGACVRSFRPVYEQWFRDRSQSMAMGNESLEGELAYVDLADEGAVAPDQAAAIQDQVRRALSALSDQCVVANRISFEACGAGDHSDRDASVVVGMKKRAPW</sequence>
<dbReference type="RefSeq" id="WP_345638991.1">
    <property type="nucleotide sequence ID" value="NZ_BAABER010000037.1"/>
</dbReference>
<evidence type="ECO:0000313" key="2">
    <source>
        <dbReference type="Proteomes" id="UP000625682"/>
    </source>
</evidence>
<dbReference type="AlphaFoldDB" id="A0A917P867"/>
<evidence type="ECO:0000313" key="1">
    <source>
        <dbReference type="EMBL" id="GGJ66236.1"/>
    </source>
</evidence>
<comment type="caution">
    <text evidence="1">The sequence shown here is derived from an EMBL/GenBank/DDBJ whole genome shotgun (WGS) entry which is preliminary data.</text>
</comment>
<name>A0A917P867_9ACTN</name>
<proteinExistence type="predicted"/>
<keyword evidence="2" id="KW-1185">Reference proteome</keyword>
<organism evidence="1 2">
    <name type="scientific">Streptomyces lacrimifluminis</name>
    <dbReference type="NCBI Taxonomy" id="1500077"/>
    <lineage>
        <taxon>Bacteria</taxon>
        <taxon>Bacillati</taxon>
        <taxon>Actinomycetota</taxon>
        <taxon>Actinomycetes</taxon>
        <taxon>Kitasatosporales</taxon>
        <taxon>Streptomycetaceae</taxon>
        <taxon>Streptomyces</taxon>
    </lineage>
</organism>
<reference evidence="1" key="1">
    <citation type="journal article" date="2014" name="Int. J. Syst. Evol. Microbiol.">
        <title>Complete genome sequence of Corynebacterium casei LMG S-19264T (=DSM 44701T), isolated from a smear-ripened cheese.</title>
        <authorList>
            <consortium name="US DOE Joint Genome Institute (JGI-PGF)"/>
            <person name="Walter F."/>
            <person name="Albersmeier A."/>
            <person name="Kalinowski J."/>
            <person name="Ruckert C."/>
        </authorList>
    </citation>
    <scope>NUCLEOTIDE SEQUENCE</scope>
    <source>
        <strain evidence="1">CGMCC 4.7272</strain>
    </source>
</reference>
<accession>A0A917P867</accession>
<protein>
    <submittedName>
        <fullName evidence="1">Uncharacterized protein</fullName>
    </submittedName>
</protein>
<reference evidence="1" key="2">
    <citation type="submission" date="2020-09" db="EMBL/GenBank/DDBJ databases">
        <authorList>
            <person name="Sun Q."/>
            <person name="Zhou Y."/>
        </authorList>
    </citation>
    <scope>NUCLEOTIDE SEQUENCE</scope>
    <source>
        <strain evidence="1">CGMCC 4.7272</strain>
    </source>
</reference>
<dbReference type="EMBL" id="BMMU01000042">
    <property type="protein sequence ID" value="GGJ66236.1"/>
    <property type="molecule type" value="Genomic_DNA"/>
</dbReference>
<dbReference type="Proteomes" id="UP000625682">
    <property type="component" value="Unassembled WGS sequence"/>
</dbReference>
<gene>
    <name evidence="1" type="ORF">GCM10012282_74160</name>
</gene>